<keyword evidence="2" id="KW-1133">Transmembrane helix</keyword>
<keyword evidence="4" id="KW-1185">Reference proteome</keyword>
<feature type="compositionally biased region" description="Basic and acidic residues" evidence="1">
    <location>
        <begin position="36"/>
        <end position="52"/>
    </location>
</feature>
<proteinExistence type="predicted"/>
<feature type="transmembrane region" description="Helical" evidence="2">
    <location>
        <begin position="133"/>
        <end position="152"/>
    </location>
</feature>
<dbReference type="EMBL" id="JARJCM010000190">
    <property type="protein sequence ID" value="KAJ7023330.1"/>
    <property type="molecule type" value="Genomic_DNA"/>
</dbReference>
<accession>A0AAD6WSH0</accession>
<gene>
    <name evidence="3" type="ORF">C8F04DRAFT_1193582</name>
</gene>
<organism evidence="3 4">
    <name type="scientific">Mycena alexandri</name>
    <dbReference type="NCBI Taxonomy" id="1745969"/>
    <lineage>
        <taxon>Eukaryota</taxon>
        <taxon>Fungi</taxon>
        <taxon>Dikarya</taxon>
        <taxon>Basidiomycota</taxon>
        <taxon>Agaricomycotina</taxon>
        <taxon>Agaricomycetes</taxon>
        <taxon>Agaricomycetidae</taxon>
        <taxon>Agaricales</taxon>
        <taxon>Marasmiineae</taxon>
        <taxon>Mycenaceae</taxon>
        <taxon>Mycena</taxon>
    </lineage>
</organism>
<comment type="caution">
    <text evidence="3">The sequence shown here is derived from an EMBL/GenBank/DDBJ whole genome shotgun (WGS) entry which is preliminary data.</text>
</comment>
<protein>
    <submittedName>
        <fullName evidence="3">Uncharacterized protein</fullName>
    </submittedName>
</protein>
<dbReference type="AlphaFoldDB" id="A0AAD6WSH0"/>
<feature type="region of interest" description="Disordered" evidence="1">
    <location>
        <begin position="27"/>
        <end position="58"/>
    </location>
</feature>
<name>A0AAD6WSH0_9AGAR</name>
<evidence type="ECO:0000313" key="4">
    <source>
        <dbReference type="Proteomes" id="UP001218188"/>
    </source>
</evidence>
<dbReference type="Proteomes" id="UP001218188">
    <property type="component" value="Unassembled WGS sequence"/>
</dbReference>
<sequence>MAVPNHTQSSPASFFALAPFMAVPSNMNPPVVTPAHSKEPKEPAPPKEKEPAARTPSGAGLPAPLLALMRTEDGPFLANEVFSVPPTQALEPIDEVVPAAECALAALAISGVAHNANKAYTTQVLALNALNQALTWGGVQLIIVVIVLWVPLRRTPGRKEECSTYLWPLKPLSWLRSDPDSCDVMSFSTYVSRSHPFPSTVFLHGFLRVSWDLSRSTDAAQALTRVPRSSKYDLSCGEWTEILRQYISRFPDPFVLAPNSVEQHRTHFERTRWAHPTIFLKPTSTSSFAGLGVPTLVRQLPPLFHRILLSAQRVTRDASTDYEDAIGDLLDDFDTLEIAETSTPTALLPGNPQHPVETSSGPIHPSDPPVSPSLGPAGYRYATPSGSGHAITWFQAGALTQGVLNSSVHATAGSHSRSRTTSCSGRDFSLGKKSVSSNPGTTFRREQAAMALAIYAGYTSLTAATAALEYARRKGWTGDTLPTAV</sequence>
<keyword evidence="2" id="KW-0472">Membrane</keyword>
<evidence type="ECO:0000313" key="3">
    <source>
        <dbReference type="EMBL" id="KAJ7023330.1"/>
    </source>
</evidence>
<evidence type="ECO:0000256" key="2">
    <source>
        <dbReference type="SAM" id="Phobius"/>
    </source>
</evidence>
<keyword evidence="2" id="KW-0812">Transmembrane</keyword>
<evidence type="ECO:0000256" key="1">
    <source>
        <dbReference type="SAM" id="MobiDB-lite"/>
    </source>
</evidence>
<reference evidence="3" key="1">
    <citation type="submission" date="2023-03" db="EMBL/GenBank/DDBJ databases">
        <title>Massive genome expansion in bonnet fungi (Mycena s.s.) driven by repeated elements and novel gene families across ecological guilds.</title>
        <authorList>
            <consortium name="Lawrence Berkeley National Laboratory"/>
            <person name="Harder C.B."/>
            <person name="Miyauchi S."/>
            <person name="Viragh M."/>
            <person name="Kuo A."/>
            <person name="Thoen E."/>
            <person name="Andreopoulos B."/>
            <person name="Lu D."/>
            <person name="Skrede I."/>
            <person name="Drula E."/>
            <person name="Henrissat B."/>
            <person name="Morin E."/>
            <person name="Kohler A."/>
            <person name="Barry K."/>
            <person name="LaButti K."/>
            <person name="Morin E."/>
            <person name="Salamov A."/>
            <person name="Lipzen A."/>
            <person name="Mereny Z."/>
            <person name="Hegedus B."/>
            <person name="Baldrian P."/>
            <person name="Stursova M."/>
            <person name="Weitz H."/>
            <person name="Taylor A."/>
            <person name="Grigoriev I.V."/>
            <person name="Nagy L.G."/>
            <person name="Martin F."/>
            <person name="Kauserud H."/>
        </authorList>
    </citation>
    <scope>NUCLEOTIDE SEQUENCE</scope>
    <source>
        <strain evidence="3">CBHHK200</strain>
    </source>
</reference>
<feature type="region of interest" description="Disordered" evidence="1">
    <location>
        <begin position="343"/>
        <end position="381"/>
    </location>
</feature>